<name>A0A7Y2P278_9BURK</name>
<comment type="caution">
    <text evidence="1">The sequence shown here is derived from an EMBL/GenBank/DDBJ whole genome shotgun (WGS) entry which is preliminary data.</text>
</comment>
<proteinExistence type="predicted"/>
<protein>
    <submittedName>
        <fullName evidence="1">Uncharacterized protein</fullName>
    </submittedName>
</protein>
<organism evidence="1 2">
    <name type="scientific">Telluria aromaticivorans</name>
    <dbReference type="NCBI Taxonomy" id="2725995"/>
    <lineage>
        <taxon>Bacteria</taxon>
        <taxon>Pseudomonadati</taxon>
        <taxon>Pseudomonadota</taxon>
        <taxon>Betaproteobacteria</taxon>
        <taxon>Burkholderiales</taxon>
        <taxon>Oxalobacteraceae</taxon>
        <taxon>Telluria group</taxon>
        <taxon>Telluria</taxon>
    </lineage>
</organism>
<evidence type="ECO:0000313" key="2">
    <source>
        <dbReference type="Proteomes" id="UP000533905"/>
    </source>
</evidence>
<keyword evidence="2" id="KW-1185">Reference proteome</keyword>
<dbReference type="AlphaFoldDB" id="A0A7Y2P278"/>
<accession>A0A7Y2P278</accession>
<gene>
    <name evidence="1" type="ORF">HGB41_16830</name>
</gene>
<dbReference type="EMBL" id="JABAIV010000006">
    <property type="protein sequence ID" value="NNG24659.1"/>
    <property type="molecule type" value="Genomic_DNA"/>
</dbReference>
<reference evidence="1 2" key="1">
    <citation type="submission" date="2020-04" db="EMBL/GenBank/DDBJ databases">
        <title>Massilia sp. nov., a cold adapted bacteria isolated from Arctic soil.</title>
        <authorList>
            <person name="Son J."/>
            <person name="Ka J.-O."/>
        </authorList>
    </citation>
    <scope>NUCLEOTIDE SEQUENCE [LARGE SCALE GENOMIC DNA]</scope>
    <source>
        <strain evidence="1 2">ML15P13</strain>
    </source>
</reference>
<evidence type="ECO:0000313" key="1">
    <source>
        <dbReference type="EMBL" id="NNG24659.1"/>
    </source>
</evidence>
<sequence>MHRFFPLLLLLAAFCPHARSEGFIPRVDGEAFAKKSVAKPVSGDRLFEFIKEDESFDSWTKLIAYRYQRLSGLSNDPIKYAYAMQHAITQQNPAAAVKVSENQQTHEAVLDFVTWPKDQSYVELNVFRFVKSKDGNAVVSIQLANKFVPPKPTFTQDGVEKYQQQLMVIRDRRKSWIKQATDADLQVIEAELLKEQ</sequence>
<dbReference type="Proteomes" id="UP000533905">
    <property type="component" value="Unassembled WGS sequence"/>
</dbReference>
<dbReference type="RefSeq" id="WP_171086533.1">
    <property type="nucleotide sequence ID" value="NZ_JABAIV010000006.1"/>
</dbReference>